<evidence type="ECO:0000313" key="1">
    <source>
        <dbReference type="EMBL" id="KAK1692402.1"/>
    </source>
</evidence>
<reference evidence="1" key="1">
    <citation type="submission" date="2023-07" db="EMBL/GenBank/DDBJ databases">
        <title>A chromosome-level genome assembly of Lolium multiflorum.</title>
        <authorList>
            <person name="Chen Y."/>
            <person name="Copetti D."/>
            <person name="Kolliker R."/>
            <person name="Studer B."/>
        </authorList>
    </citation>
    <scope>NUCLEOTIDE SEQUENCE</scope>
    <source>
        <strain evidence="1">02402/16</strain>
        <tissue evidence="1">Leaf</tissue>
    </source>
</reference>
<dbReference type="EMBL" id="JAUUTY010000001">
    <property type="protein sequence ID" value="KAK1692402.1"/>
    <property type="molecule type" value="Genomic_DNA"/>
</dbReference>
<accession>A0AAD8X308</accession>
<comment type="caution">
    <text evidence="1">The sequence shown here is derived from an EMBL/GenBank/DDBJ whole genome shotgun (WGS) entry which is preliminary data.</text>
</comment>
<dbReference type="AlphaFoldDB" id="A0AAD8X308"/>
<dbReference type="SUPFAM" id="SSF54236">
    <property type="entry name" value="Ubiquitin-like"/>
    <property type="match status" value="3"/>
</dbReference>
<gene>
    <name evidence="1" type="ORF">QYE76_009099</name>
</gene>
<sequence length="268" mass="30099">MSASASASVKAEKTDAKRVALGEYVTLLVTDQDGRRLTRTMRRSDQLQVLMDFYYSMVPTVKHGEGVFNYRGPEINHDGTRTPADYEMKDGDEIRFFPKVELVTPVLQDFTGRSFTRTMRTTDRLQVLMDFYHAMVPSAGVAPGVFMYCGERVTGEQTPAGIGMKDWDRIYVVPTVRGEVGREKKSDDDYITLKVRGPDGHKVYRTMRHTDEVKTLMHFYHSIMPAACAAGGAFLFCGTRLIGDETPLQIGMIDGAEVDHFATQRGIF</sequence>
<dbReference type="Proteomes" id="UP001231189">
    <property type="component" value="Unassembled WGS sequence"/>
</dbReference>
<name>A0AAD8X308_LOLMU</name>
<proteinExistence type="predicted"/>
<dbReference type="CDD" id="cd01763">
    <property type="entry name" value="Ubl_SUMO_like"/>
    <property type="match status" value="1"/>
</dbReference>
<dbReference type="PANTHER" id="PTHR10562">
    <property type="entry name" value="SMALL UBIQUITIN-RELATED MODIFIER"/>
    <property type="match status" value="1"/>
</dbReference>
<dbReference type="Gene3D" id="3.10.20.90">
    <property type="entry name" value="Phosphatidylinositol 3-kinase Catalytic Subunit, Chain A, domain 1"/>
    <property type="match status" value="3"/>
</dbReference>
<organism evidence="1 2">
    <name type="scientific">Lolium multiflorum</name>
    <name type="common">Italian ryegrass</name>
    <name type="synonym">Lolium perenne subsp. multiflorum</name>
    <dbReference type="NCBI Taxonomy" id="4521"/>
    <lineage>
        <taxon>Eukaryota</taxon>
        <taxon>Viridiplantae</taxon>
        <taxon>Streptophyta</taxon>
        <taxon>Embryophyta</taxon>
        <taxon>Tracheophyta</taxon>
        <taxon>Spermatophyta</taxon>
        <taxon>Magnoliopsida</taxon>
        <taxon>Liliopsida</taxon>
        <taxon>Poales</taxon>
        <taxon>Poaceae</taxon>
        <taxon>BOP clade</taxon>
        <taxon>Pooideae</taxon>
        <taxon>Poodae</taxon>
        <taxon>Poeae</taxon>
        <taxon>Poeae Chloroplast Group 2 (Poeae type)</taxon>
        <taxon>Loliodinae</taxon>
        <taxon>Loliinae</taxon>
        <taxon>Lolium</taxon>
    </lineage>
</organism>
<dbReference type="InterPro" id="IPR029071">
    <property type="entry name" value="Ubiquitin-like_domsf"/>
</dbReference>
<evidence type="ECO:0000313" key="2">
    <source>
        <dbReference type="Proteomes" id="UP001231189"/>
    </source>
</evidence>
<protein>
    <recommendedName>
        <fullName evidence="3">Rad60/SUMO-like domain-containing protein</fullName>
    </recommendedName>
</protein>
<evidence type="ECO:0008006" key="3">
    <source>
        <dbReference type="Google" id="ProtNLM"/>
    </source>
</evidence>
<keyword evidence="2" id="KW-1185">Reference proteome</keyword>